<accession>A0A480BCP9</accession>
<dbReference type="PANTHER" id="PTHR37477:SF1">
    <property type="entry name" value="COBALT-PRECORRIN-5A HYDROLASE"/>
    <property type="match status" value="1"/>
</dbReference>
<evidence type="ECO:0000313" key="4">
    <source>
        <dbReference type="EMBL" id="GCL69867.1"/>
    </source>
</evidence>
<keyword evidence="5" id="KW-1185">Reference proteome</keyword>
<dbReference type="InterPro" id="IPR038029">
    <property type="entry name" value="GbiG_N_sf"/>
</dbReference>
<dbReference type="InterPro" id="IPR002750">
    <property type="entry name" value="CobE/GbiG_C"/>
</dbReference>
<protein>
    <submittedName>
        <fullName evidence="4">Cobalamin biosynthesis protein CbiG</fullName>
    </submittedName>
</protein>
<dbReference type="AlphaFoldDB" id="A0A480BCP9"/>
<dbReference type="Pfam" id="PF11760">
    <property type="entry name" value="CbiG_N"/>
    <property type="match status" value="1"/>
</dbReference>
<dbReference type="InterPro" id="IPR021744">
    <property type="entry name" value="CbiG_N"/>
</dbReference>
<feature type="domain" description="Cobalamin synthesis G N-terminal" evidence="2">
    <location>
        <begin position="66"/>
        <end position="146"/>
    </location>
</feature>
<proteinExistence type="predicted"/>
<evidence type="ECO:0000259" key="3">
    <source>
        <dbReference type="Pfam" id="PF11761"/>
    </source>
</evidence>
<evidence type="ECO:0000259" key="1">
    <source>
        <dbReference type="Pfam" id="PF01890"/>
    </source>
</evidence>
<dbReference type="Pfam" id="PF11761">
    <property type="entry name" value="CbiG_mid"/>
    <property type="match status" value="1"/>
</dbReference>
<name>A0A480BCP9_9FIRM</name>
<dbReference type="EMBL" id="BJCR01000064">
    <property type="protein sequence ID" value="GCL69867.1"/>
    <property type="molecule type" value="Genomic_DNA"/>
</dbReference>
<dbReference type="GO" id="GO:0009236">
    <property type="term" value="P:cobalamin biosynthetic process"/>
    <property type="evidence" value="ECO:0007669"/>
    <property type="project" value="InterPro"/>
</dbReference>
<dbReference type="Proteomes" id="UP000303581">
    <property type="component" value="Unassembled WGS sequence"/>
</dbReference>
<reference evidence="4 5" key="1">
    <citation type="submission" date="2019-03" db="EMBL/GenBank/DDBJ databases">
        <title>Draft genome sequences of two Veillonella tobetsuensis clinical isolates from intraoperative bronchial fluids of elderly patients with pulmonary carcinoma.</title>
        <authorList>
            <person name="Akiyama T."/>
        </authorList>
    </citation>
    <scope>NUCLEOTIDE SEQUENCE [LARGE SCALE GENOMIC DNA]</scope>
    <source>
        <strain evidence="4 5">PAGU 1579</strain>
    </source>
</reference>
<dbReference type="InterPro" id="IPR021745">
    <property type="entry name" value="CbiG_mid"/>
</dbReference>
<dbReference type="Gene3D" id="3.40.50.11220">
    <property type="match status" value="1"/>
</dbReference>
<comment type="caution">
    <text evidence="4">The sequence shown here is derived from an EMBL/GenBank/DDBJ whole genome shotgun (WGS) entry which is preliminary data.</text>
</comment>
<dbReference type="InterPro" id="IPR052553">
    <property type="entry name" value="CbiG_hydrolase"/>
</dbReference>
<evidence type="ECO:0000313" key="5">
    <source>
        <dbReference type="Proteomes" id="UP000303581"/>
    </source>
</evidence>
<sequence>MMKALETVAPLTGSKKNRTAILSVSERGAKLGQRIRSLVAPHADCFEKENRPSGGEAIYFDSLKNHIGQIFKDYDQVLCIMALGIVVRMIAPYIEHKSKDPAIVVMDEVGHHVISLLSGHLGGANEWTQSISLAIDADPVITTATDVNGLPAPDVLARHEHLLVDDFQTLVDVNSAVVAGETVNYYIDNTLVNAQHLAQSATAHIGTHGTVQMVDVFTLPETNGVRRVVITDKVIPEYTEQLILRPRTYTMGIGCRRDTPKELILDAIMQSLQVHKLSPKSIVTAASVIVKQDEVGLLEAVNELGWSIHFYTQEEIAPVIEEQDLKESTFVKGTIGVGNVCETTALLAAKSQTLIQHKTVYPKTTVAIAQVTSK</sequence>
<dbReference type="SUPFAM" id="SSF159672">
    <property type="entry name" value="CbiG N-terminal domain-like"/>
    <property type="match status" value="1"/>
</dbReference>
<dbReference type="InterPro" id="IPR036518">
    <property type="entry name" value="CobE/GbiG_C_sf"/>
</dbReference>
<dbReference type="PANTHER" id="PTHR37477">
    <property type="entry name" value="COBALT-PRECORRIN-5A HYDROLASE"/>
    <property type="match status" value="1"/>
</dbReference>
<dbReference type="SUPFAM" id="SSF159664">
    <property type="entry name" value="CobE/GbiG C-terminal domain-like"/>
    <property type="match status" value="1"/>
</dbReference>
<dbReference type="Gene3D" id="3.30.420.180">
    <property type="entry name" value="CobE/GbiG C-terminal domain"/>
    <property type="match status" value="1"/>
</dbReference>
<organism evidence="4 5">
    <name type="scientific">Veillonella tobetsuensis</name>
    <dbReference type="NCBI Taxonomy" id="1110546"/>
    <lineage>
        <taxon>Bacteria</taxon>
        <taxon>Bacillati</taxon>
        <taxon>Bacillota</taxon>
        <taxon>Negativicutes</taxon>
        <taxon>Veillonellales</taxon>
        <taxon>Veillonellaceae</taxon>
        <taxon>Veillonella</taxon>
    </lineage>
</organism>
<dbReference type="Pfam" id="PF01890">
    <property type="entry name" value="CbiG_C"/>
    <property type="match status" value="1"/>
</dbReference>
<feature type="domain" description="Cobalamin biosynthesis central region" evidence="3">
    <location>
        <begin position="151"/>
        <end position="246"/>
    </location>
</feature>
<gene>
    <name evidence="4" type="primary">cbiG</name>
    <name evidence="4" type="ORF">PAGU1579_16360</name>
</gene>
<evidence type="ECO:0000259" key="2">
    <source>
        <dbReference type="Pfam" id="PF11760"/>
    </source>
</evidence>
<feature type="domain" description="CobE/GbiG C-terminal" evidence="1">
    <location>
        <begin position="250"/>
        <end position="369"/>
    </location>
</feature>